<dbReference type="RefSeq" id="XP_043037408.1">
    <property type="nucleotide sequence ID" value="XM_043182473.1"/>
</dbReference>
<keyword evidence="2" id="KW-1185">Reference proteome</keyword>
<organism evidence="1 2">
    <name type="scientific">Guyanagaster necrorhizus</name>
    <dbReference type="NCBI Taxonomy" id="856835"/>
    <lineage>
        <taxon>Eukaryota</taxon>
        <taxon>Fungi</taxon>
        <taxon>Dikarya</taxon>
        <taxon>Basidiomycota</taxon>
        <taxon>Agaricomycotina</taxon>
        <taxon>Agaricomycetes</taxon>
        <taxon>Agaricomycetidae</taxon>
        <taxon>Agaricales</taxon>
        <taxon>Marasmiineae</taxon>
        <taxon>Physalacriaceae</taxon>
        <taxon>Guyanagaster</taxon>
    </lineage>
</organism>
<sequence>APELVSLTIDMLSTIDAESHLLALFNGHMPKLWRLCLEYFLTWPSGYFTSLMHICFHHQSVPQSTCPTTSQFLDFLEACPTFEMLVM</sequence>
<dbReference type="Proteomes" id="UP000812287">
    <property type="component" value="Unassembled WGS sequence"/>
</dbReference>
<protein>
    <submittedName>
        <fullName evidence="1">Uncharacterized protein</fullName>
    </submittedName>
</protein>
<dbReference type="EMBL" id="MU250542">
    <property type="protein sequence ID" value="KAG7443908.1"/>
    <property type="molecule type" value="Genomic_DNA"/>
</dbReference>
<proteinExistence type="predicted"/>
<accession>A0A9P7VMG1</accession>
<dbReference type="OrthoDB" id="3053652at2759"/>
<reference evidence="1" key="1">
    <citation type="submission" date="2020-11" db="EMBL/GenBank/DDBJ databases">
        <title>Adaptations for nitrogen fixation in a non-lichenized fungal sporocarp promotes dispersal by wood-feeding termites.</title>
        <authorList>
            <consortium name="DOE Joint Genome Institute"/>
            <person name="Koch R.A."/>
            <person name="Yoon G."/>
            <person name="Arayal U."/>
            <person name="Lail K."/>
            <person name="Amirebrahimi M."/>
            <person name="Labutti K."/>
            <person name="Lipzen A."/>
            <person name="Riley R."/>
            <person name="Barry K."/>
            <person name="Henrissat B."/>
            <person name="Grigoriev I.V."/>
            <person name="Herr J.R."/>
            <person name="Aime M.C."/>
        </authorList>
    </citation>
    <scope>NUCLEOTIDE SEQUENCE</scope>
    <source>
        <strain evidence="1">MCA 3950</strain>
    </source>
</reference>
<dbReference type="GeneID" id="66104770"/>
<dbReference type="AlphaFoldDB" id="A0A9P7VMG1"/>
<feature type="non-terminal residue" evidence="1">
    <location>
        <position position="1"/>
    </location>
</feature>
<feature type="non-terminal residue" evidence="1">
    <location>
        <position position="87"/>
    </location>
</feature>
<gene>
    <name evidence="1" type="ORF">BT62DRAFT_851115</name>
</gene>
<comment type="caution">
    <text evidence="1">The sequence shown here is derived from an EMBL/GenBank/DDBJ whole genome shotgun (WGS) entry which is preliminary data.</text>
</comment>
<name>A0A9P7VMG1_9AGAR</name>
<evidence type="ECO:0000313" key="1">
    <source>
        <dbReference type="EMBL" id="KAG7443908.1"/>
    </source>
</evidence>
<evidence type="ECO:0000313" key="2">
    <source>
        <dbReference type="Proteomes" id="UP000812287"/>
    </source>
</evidence>